<organism evidence="2 3">
    <name type="scientific">Pseudopithomyces chartarum</name>
    <dbReference type="NCBI Taxonomy" id="1892770"/>
    <lineage>
        <taxon>Eukaryota</taxon>
        <taxon>Fungi</taxon>
        <taxon>Dikarya</taxon>
        <taxon>Ascomycota</taxon>
        <taxon>Pezizomycotina</taxon>
        <taxon>Dothideomycetes</taxon>
        <taxon>Pleosporomycetidae</taxon>
        <taxon>Pleosporales</taxon>
        <taxon>Massarineae</taxon>
        <taxon>Didymosphaeriaceae</taxon>
        <taxon>Pseudopithomyces</taxon>
    </lineage>
</organism>
<protein>
    <submittedName>
        <fullName evidence="2">Uncharacterized protein</fullName>
    </submittedName>
</protein>
<dbReference type="EMBL" id="WVTA01000002">
    <property type="protein sequence ID" value="KAK3215576.1"/>
    <property type="molecule type" value="Genomic_DNA"/>
</dbReference>
<name>A0AAN6M7J8_9PLEO</name>
<feature type="compositionally biased region" description="Polar residues" evidence="1">
    <location>
        <begin position="89"/>
        <end position="98"/>
    </location>
</feature>
<comment type="caution">
    <text evidence="2">The sequence shown here is derived from an EMBL/GenBank/DDBJ whole genome shotgun (WGS) entry which is preliminary data.</text>
</comment>
<dbReference type="Proteomes" id="UP001280581">
    <property type="component" value="Unassembled WGS sequence"/>
</dbReference>
<evidence type="ECO:0000256" key="1">
    <source>
        <dbReference type="SAM" id="MobiDB-lite"/>
    </source>
</evidence>
<keyword evidence="3" id="KW-1185">Reference proteome</keyword>
<dbReference type="AlphaFoldDB" id="A0AAN6M7J8"/>
<reference evidence="2 3" key="1">
    <citation type="submission" date="2021-02" db="EMBL/GenBank/DDBJ databases">
        <title>Genome assembly of Pseudopithomyces chartarum.</title>
        <authorList>
            <person name="Jauregui R."/>
            <person name="Singh J."/>
            <person name="Voisey C."/>
        </authorList>
    </citation>
    <scope>NUCLEOTIDE SEQUENCE [LARGE SCALE GENOMIC DNA]</scope>
    <source>
        <strain evidence="2 3">AGR01</strain>
    </source>
</reference>
<accession>A0AAN6M7J8</accession>
<evidence type="ECO:0000313" key="2">
    <source>
        <dbReference type="EMBL" id="KAK3215576.1"/>
    </source>
</evidence>
<feature type="compositionally biased region" description="Basic residues" evidence="1">
    <location>
        <begin position="19"/>
        <end position="44"/>
    </location>
</feature>
<sequence length="223" mass="25050">MAYPAGLAHLHFLPSRESLHHHRKFKRDKKKRAASRKQHTRRVTPLRSDPGTSPSTPRRRVATSSTTTPPRSALRPASTSPSSSSSRSVTFHPSTKTTIGRVGNHLPRRGSTITSIAEDRIDNIAPHADGGSLAHGHRVQPAVDVMHNESKWHRYAGKVMDVLSCSSQRACLEEMARKREDKKRRKEIVKRQKERNESLQLLARSGWNVKECSVQATYCGEKN</sequence>
<gene>
    <name evidence="2" type="ORF">GRF29_8g405024</name>
</gene>
<evidence type="ECO:0000313" key="3">
    <source>
        <dbReference type="Proteomes" id="UP001280581"/>
    </source>
</evidence>
<feature type="compositionally biased region" description="Low complexity" evidence="1">
    <location>
        <begin position="52"/>
        <end position="88"/>
    </location>
</feature>
<feature type="region of interest" description="Disordered" evidence="1">
    <location>
        <begin position="18"/>
        <end position="109"/>
    </location>
</feature>
<proteinExistence type="predicted"/>